<sequence>MPALCKALIARRHQKFARTPNHALLRSGFFCYRQDRAVVATEASWRSGYAEDCKSLHPGSIPGEASNKSET</sequence>
<reference evidence="1 2" key="1">
    <citation type="submission" date="2019-05" db="EMBL/GenBank/DDBJ databases">
        <authorList>
            <person name="Farhan Ul Haque M."/>
        </authorList>
    </citation>
    <scope>NUCLEOTIDE SEQUENCE [LARGE SCALE GENOMIC DNA]</scope>
    <source>
        <strain evidence="1">2</strain>
    </source>
</reference>
<dbReference type="AlphaFoldDB" id="A0A8B6M5J3"/>
<keyword evidence="2" id="KW-1185">Reference proteome</keyword>
<dbReference type="Proteomes" id="UP000485880">
    <property type="component" value="Unassembled WGS sequence"/>
</dbReference>
<evidence type="ECO:0000313" key="1">
    <source>
        <dbReference type="EMBL" id="VTZ50098.1"/>
    </source>
</evidence>
<organism evidence="1 2">
    <name type="scientific">Methylocella tundrae</name>
    <dbReference type="NCBI Taxonomy" id="227605"/>
    <lineage>
        <taxon>Bacteria</taxon>
        <taxon>Pseudomonadati</taxon>
        <taxon>Pseudomonadota</taxon>
        <taxon>Alphaproteobacteria</taxon>
        <taxon>Hyphomicrobiales</taxon>
        <taxon>Beijerinckiaceae</taxon>
        <taxon>Methylocella</taxon>
    </lineage>
</organism>
<comment type="caution">
    <text evidence="1">The sequence shown here is derived from an EMBL/GenBank/DDBJ whole genome shotgun (WGS) entry which is preliminary data.</text>
</comment>
<evidence type="ECO:0000313" key="2">
    <source>
        <dbReference type="Proteomes" id="UP000485880"/>
    </source>
</evidence>
<dbReference type="EMBL" id="CABFMQ020000076">
    <property type="protein sequence ID" value="VTZ50098.1"/>
    <property type="molecule type" value="Genomic_DNA"/>
</dbReference>
<protein>
    <submittedName>
        <fullName evidence="1">Uncharacterized protein</fullName>
    </submittedName>
</protein>
<accession>A0A8B6M5J3</accession>
<gene>
    <name evidence="1" type="ORF">MPC4_20308</name>
</gene>
<proteinExistence type="predicted"/>
<name>A0A8B6M5J3_METTU</name>